<protein>
    <recommendedName>
        <fullName evidence="4">SMP domain-containing protein</fullName>
    </recommendedName>
</protein>
<evidence type="ECO:0000313" key="3">
    <source>
        <dbReference type="Proteomes" id="UP000800036"/>
    </source>
</evidence>
<evidence type="ECO:0000256" key="1">
    <source>
        <dbReference type="SAM" id="MobiDB-lite"/>
    </source>
</evidence>
<keyword evidence="3" id="KW-1185">Reference proteome</keyword>
<feature type="region of interest" description="Disordered" evidence="1">
    <location>
        <begin position="229"/>
        <end position="294"/>
    </location>
</feature>
<sequence length="294" mass="32183">MEYQPESCSQRRWRPHSHFFKVLKKLRTDPLSITTEDARRLSEQVEVTDQRSAKIVSAVESLAIVSDDIKQFDPELGTTPFHHNPDHVQSALVNDLNAAVDLNPQFVTADTLKMTQIIVTKMQRALGQNNAPHPELEAELQAEIAKVEPKIEQGTVTKAEADHLHSLEARAHGHTEKGGVAAHAQSVAAKRERTLSLEVGGIAPKIEQGTISNDEASHLQSLEARIHGHTEKGGPAAHAQSVAAKRERKRSGTLSDNTNESAPKARDNSEVSKSTPAVHISVKENQVESYQATV</sequence>
<feature type="compositionally biased region" description="Polar residues" evidence="1">
    <location>
        <begin position="252"/>
        <end position="261"/>
    </location>
</feature>
<name>A0A6A5VF55_9PLEO</name>
<dbReference type="OrthoDB" id="2799468at2759"/>
<gene>
    <name evidence="2" type="ORF">BU23DRAFT_632620</name>
</gene>
<dbReference type="AlphaFoldDB" id="A0A6A5VF55"/>
<dbReference type="EMBL" id="ML976669">
    <property type="protein sequence ID" value="KAF1975804.1"/>
    <property type="molecule type" value="Genomic_DNA"/>
</dbReference>
<accession>A0A6A5VF55</accession>
<evidence type="ECO:0008006" key="4">
    <source>
        <dbReference type="Google" id="ProtNLM"/>
    </source>
</evidence>
<organism evidence="2 3">
    <name type="scientific">Bimuria novae-zelandiae CBS 107.79</name>
    <dbReference type="NCBI Taxonomy" id="1447943"/>
    <lineage>
        <taxon>Eukaryota</taxon>
        <taxon>Fungi</taxon>
        <taxon>Dikarya</taxon>
        <taxon>Ascomycota</taxon>
        <taxon>Pezizomycotina</taxon>
        <taxon>Dothideomycetes</taxon>
        <taxon>Pleosporomycetidae</taxon>
        <taxon>Pleosporales</taxon>
        <taxon>Massarineae</taxon>
        <taxon>Didymosphaeriaceae</taxon>
        <taxon>Bimuria</taxon>
    </lineage>
</organism>
<proteinExistence type="predicted"/>
<reference evidence="2" key="1">
    <citation type="journal article" date="2020" name="Stud. Mycol.">
        <title>101 Dothideomycetes genomes: a test case for predicting lifestyles and emergence of pathogens.</title>
        <authorList>
            <person name="Haridas S."/>
            <person name="Albert R."/>
            <person name="Binder M."/>
            <person name="Bloem J."/>
            <person name="Labutti K."/>
            <person name="Salamov A."/>
            <person name="Andreopoulos B."/>
            <person name="Baker S."/>
            <person name="Barry K."/>
            <person name="Bills G."/>
            <person name="Bluhm B."/>
            <person name="Cannon C."/>
            <person name="Castanera R."/>
            <person name="Culley D."/>
            <person name="Daum C."/>
            <person name="Ezra D."/>
            <person name="Gonzalez J."/>
            <person name="Henrissat B."/>
            <person name="Kuo A."/>
            <person name="Liang C."/>
            <person name="Lipzen A."/>
            <person name="Lutzoni F."/>
            <person name="Magnuson J."/>
            <person name="Mondo S."/>
            <person name="Nolan M."/>
            <person name="Ohm R."/>
            <person name="Pangilinan J."/>
            <person name="Park H.-J."/>
            <person name="Ramirez L."/>
            <person name="Alfaro M."/>
            <person name="Sun H."/>
            <person name="Tritt A."/>
            <person name="Yoshinaga Y."/>
            <person name="Zwiers L.-H."/>
            <person name="Turgeon B."/>
            <person name="Goodwin S."/>
            <person name="Spatafora J."/>
            <person name="Crous P."/>
            <person name="Grigoriev I."/>
        </authorList>
    </citation>
    <scope>NUCLEOTIDE SEQUENCE</scope>
    <source>
        <strain evidence="2">CBS 107.79</strain>
    </source>
</reference>
<evidence type="ECO:0000313" key="2">
    <source>
        <dbReference type="EMBL" id="KAF1975804.1"/>
    </source>
</evidence>
<dbReference type="Proteomes" id="UP000800036">
    <property type="component" value="Unassembled WGS sequence"/>
</dbReference>